<organism evidence="2 3">
    <name type="scientific">Datura stramonium</name>
    <name type="common">Jimsonweed</name>
    <name type="synonym">Common thornapple</name>
    <dbReference type="NCBI Taxonomy" id="4076"/>
    <lineage>
        <taxon>Eukaryota</taxon>
        <taxon>Viridiplantae</taxon>
        <taxon>Streptophyta</taxon>
        <taxon>Embryophyta</taxon>
        <taxon>Tracheophyta</taxon>
        <taxon>Spermatophyta</taxon>
        <taxon>Magnoliopsida</taxon>
        <taxon>eudicotyledons</taxon>
        <taxon>Gunneridae</taxon>
        <taxon>Pentapetalae</taxon>
        <taxon>asterids</taxon>
        <taxon>lamiids</taxon>
        <taxon>Solanales</taxon>
        <taxon>Solanaceae</taxon>
        <taxon>Solanoideae</taxon>
        <taxon>Datureae</taxon>
        <taxon>Datura</taxon>
    </lineage>
</organism>
<feature type="region of interest" description="Disordered" evidence="1">
    <location>
        <begin position="124"/>
        <end position="175"/>
    </location>
</feature>
<sequence length="175" mass="19637">MKPYFIKYLIVTIHKRNTLTGRARADFLTATNNFCRKRLAPIFDTSKSHSPTLVLSSTPYQAKPNLMKHSGRVDKFPCFPYIMVRDKEIAITPDAINSIYWAEPIALGMDSVTGVIDIDKKRDVDAPKSKKQRDGLGTSERFCDDTSSVPLSQDLNDPTPKISRHASKMEPHPGS</sequence>
<keyword evidence="3" id="KW-1185">Reference proteome</keyword>
<gene>
    <name evidence="2" type="ORF">HAX54_018515</name>
</gene>
<evidence type="ECO:0000256" key="1">
    <source>
        <dbReference type="SAM" id="MobiDB-lite"/>
    </source>
</evidence>
<evidence type="ECO:0000313" key="2">
    <source>
        <dbReference type="EMBL" id="MCD9560075.1"/>
    </source>
</evidence>
<proteinExistence type="predicted"/>
<accession>A0ABS8UPV7</accession>
<evidence type="ECO:0000313" key="3">
    <source>
        <dbReference type="Proteomes" id="UP000823775"/>
    </source>
</evidence>
<protein>
    <submittedName>
        <fullName evidence="2">Uncharacterized protein</fullName>
    </submittedName>
</protein>
<dbReference type="EMBL" id="JACEIK010002260">
    <property type="protein sequence ID" value="MCD9560075.1"/>
    <property type="molecule type" value="Genomic_DNA"/>
</dbReference>
<feature type="compositionally biased region" description="Polar residues" evidence="1">
    <location>
        <begin position="145"/>
        <end position="156"/>
    </location>
</feature>
<reference evidence="2 3" key="1">
    <citation type="journal article" date="2021" name="BMC Genomics">
        <title>Datura genome reveals duplications of psychoactive alkaloid biosynthetic genes and high mutation rate following tissue culture.</title>
        <authorList>
            <person name="Rajewski A."/>
            <person name="Carter-House D."/>
            <person name="Stajich J."/>
            <person name="Litt A."/>
        </authorList>
    </citation>
    <scope>NUCLEOTIDE SEQUENCE [LARGE SCALE GENOMIC DNA]</scope>
    <source>
        <strain evidence="2">AR-01</strain>
    </source>
</reference>
<comment type="caution">
    <text evidence="2">The sequence shown here is derived from an EMBL/GenBank/DDBJ whole genome shotgun (WGS) entry which is preliminary data.</text>
</comment>
<name>A0ABS8UPV7_DATST</name>
<feature type="compositionally biased region" description="Basic and acidic residues" evidence="1">
    <location>
        <begin position="124"/>
        <end position="134"/>
    </location>
</feature>
<dbReference type="Proteomes" id="UP000823775">
    <property type="component" value="Unassembled WGS sequence"/>
</dbReference>